<proteinExistence type="predicted"/>
<comment type="caution">
    <text evidence="2">The sequence shown here is derived from an EMBL/GenBank/DDBJ whole genome shotgun (WGS) entry which is preliminary data.</text>
</comment>
<dbReference type="AlphaFoldDB" id="A0A4R2MWI3"/>
<name>A0A4R2MWI3_9BURK</name>
<reference evidence="2 3" key="1">
    <citation type="submission" date="2019-03" db="EMBL/GenBank/DDBJ databases">
        <title>Genomic Encyclopedia of Type Strains, Phase IV (KMG-IV): sequencing the most valuable type-strain genomes for metagenomic binning, comparative biology and taxonomic classification.</title>
        <authorList>
            <person name="Goeker M."/>
        </authorList>
    </citation>
    <scope>NUCLEOTIDE SEQUENCE [LARGE SCALE GENOMIC DNA]</scope>
    <source>
        <strain evidence="2 3">DSM 1837</strain>
    </source>
</reference>
<evidence type="ECO:0000313" key="3">
    <source>
        <dbReference type="Proteomes" id="UP000295182"/>
    </source>
</evidence>
<evidence type="ECO:0000256" key="1">
    <source>
        <dbReference type="SAM" id="MobiDB-lite"/>
    </source>
</evidence>
<sequence>MAKAHANSWEVTDAFWARVEPLVPKPQRDPNKLYKRSAGAGRPPKSARL</sequence>
<organism evidence="2 3">
    <name type="scientific">Simplicispira metamorpha</name>
    <dbReference type="NCBI Taxonomy" id="80881"/>
    <lineage>
        <taxon>Bacteria</taxon>
        <taxon>Pseudomonadati</taxon>
        <taxon>Pseudomonadota</taxon>
        <taxon>Betaproteobacteria</taxon>
        <taxon>Burkholderiales</taxon>
        <taxon>Comamonadaceae</taxon>
        <taxon>Simplicispira</taxon>
    </lineage>
</organism>
<keyword evidence="3" id="KW-1185">Reference proteome</keyword>
<dbReference type="EMBL" id="SLXH01000041">
    <property type="protein sequence ID" value="TCP11777.1"/>
    <property type="molecule type" value="Genomic_DNA"/>
</dbReference>
<gene>
    <name evidence="2" type="ORF">EV674_14122</name>
</gene>
<dbReference type="Proteomes" id="UP000295182">
    <property type="component" value="Unassembled WGS sequence"/>
</dbReference>
<feature type="region of interest" description="Disordered" evidence="1">
    <location>
        <begin position="21"/>
        <end position="49"/>
    </location>
</feature>
<accession>A0A4R2MWI3</accession>
<protein>
    <submittedName>
        <fullName evidence="2">Uncharacterized protein</fullName>
    </submittedName>
</protein>
<feature type="non-terminal residue" evidence="2">
    <location>
        <position position="49"/>
    </location>
</feature>
<evidence type="ECO:0000313" key="2">
    <source>
        <dbReference type="EMBL" id="TCP11777.1"/>
    </source>
</evidence>